<dbReference type="EMBL" id="BABS01000124">
    <property type="protein sequence ID" value="GAA09800.1"/>
    <property type="molecule type" value="Genomic_DNA"/>
</dbReference>
<gene>
    <name evidence="1" type="ORF">ATPR_2804</name>
</gene>
<protein>
    <submittedName>
        <fullName evidence="1">Uncharacterized protein</fullName>
    </submittedName>
</protein>
<sequence>MLREEGLDIYTACAMNPALQRPPDFYLCGVSGRRGCLSQGIKRMRKGFFLVCGVAVMASLPTAGGKAQAATTAWTASACGAEPTMPSMDVSSVEHYNASVDKATAYEKAARAYNSCVARTANKEETAISNEAREKIAHIHEGSAAVQKRIAANFSRMTATLKTGSSKFGGASH</sequence>
<organism evidence="1 2">
    <name type="scientific">Acetobacter tropicalis NBRC 101654</name>
    <dbReference type="NCBI Taxonomy" id="749388"/>
    <lineage>
        <taxon>Bacteria</taxon>
        <taxon>Pseudomonadati</taxon>
        <taxon>Pseudomonadota</taxon>
        <taxon>Alphaproteobacteria</taxon>
        <taxon>Acetobacterales</taxon>
        <taxon>Acetobacteraceae</taxon>
        <taxon>Acetobacter</taxon>
    </lineage>
</organism>
<accession>F7VHF5</accession>
<dbReference type="AlphaFoldDB" id="F7VHF5"/>
<reference evidence="1 2" key="1">
    <citation type="journal article" date="2011" name="Biochem. Biophys. Res. Commun.">
        <title>Increased number of Arginine-based salt bridges contributes to the thermotolerance of thermotolerant acetic acid bacteria, Acetobacter tropicalis SKU1100.</title>
        <authorList>
            <person name="Matsutani M."/>
            <person name="Hirakawa H."/>
            <person name="Nishikura M."/>
            <person name="Soemphol W."/>
            <person name="Ali I.A.I."/>
            <person name="Yakushi T."/>
            <person name="Matsushita K."/>
        </authorList>
    </citation>
    <scope>NUCLEOTIDE SEQUENCE [LARGE SCALE GENOMIC DNA]</scope>
    <source>
        <strain evidence="1 2">NBRC 101654</strain>
    </source>
</reference>
<comment type="caution">
    <text evidence="1">The sequence shown here is derived from an EMBL/GenBank/DDBJ whole genome shotgun (WGS) entry which is preliminary data.</text>
</comment>
<name>F7VHF5_9PROT</name>
<evidence type="ECO:0000313" key="1">
    <source>
        <dbReference type="EMBL" id="GAA09800.1"/>
    </source>
</evidence>
<evidence type="ECO:0000313" key="2">
    <source>
        <dbReference type="Proteomes" id="UP000004319"/>
    </source>
</evidence>
<proteinExistence type="predicted"/>
<dbReference type="Proteomes" id="UP000004319">
    <property type="component" value="Unassembled WGS sequence"/>
</dbReference>